<dbReference type="GO" id="GO:1990281">
    <property type="term" value="C:efflux pump complex"/>
    <property type="evidence" value="ECO:0007669"/>
    <property type="project" value="TreeGrafter"/>
</dbReference>
<keyword evidence="5" id="KW-0812">Transmembrane</keyword>
<organism evidence="10 11">
    <name type="scientific">Sulfurimonas sediminis</name>
    <dbReference type="NCBI Taxonomy" id="2590020"/>
    <lineage>
        <taxon>Bacteria</taxon>
        <taxon>Pseudomonadati</taxon>
        <taxon>Campylobacterota</taxon>
        <taxon>Epsilonproteobacteria</taxon>
        <taxon>Campylobacterales</taxon>
        <taxon>Sulfurimonadaceae</taxon>
        <taxon>Sulfurimonas</taxon>
    </lineage>
</organism>
<accession>A0A7M1B3R8</accession>
<evidence type="ECO:0000256" key="6">
    <source>
        <dbReference type="ARBA" id="ARBA00023136"/>
    </source>
</evidence>
<gene>
    <name evidence="10" type="ORF">FJR45_04965</name>
</gene>
<dbReference type="KEGG" id="ssei:FJR45_04965"/>
<keyword evidence="6" id="KW-0472">Membrane</keyword>
<feature type="chain" id="PRO_5032519408" evidence="9">
    <location>
        <begin position="21"/>
        <end position="411"/>
    </location>
</feature>
<keyword evidence="11" id="KW-1185">Reference proteome</keyword>
<dbReference type="InterPro" id="IPR051906">
    <property type="entry name" value="TolC-like"/>
</dbReference>
<dbReference type="PANTHER" id="PTHR30026:SF20">
    <property type="entry name" value="OUTER MEMBRANE PROTEIN TOLC"/>
    <property type="match status" value="1"/>
</dbReference>
<dbReference type="InterPro" id="IPR003423">
    <property type="entry name" value="OMP_efflux"/>
</dbReference>
<dbReference type="GO" id="GO:0015562">
    <property type="term" value="F:efflux transmembrane transporter activity"/>
    <property type="evidence" value="ECO:0007669"/>
    <property type="project" value="InterPro"/>
</dbReference>
<evidence type="ECO:0000256" key="4">
    <source>
        <dbReference type="ARBA" id="ARBA00022452"/>
    </source>
</evidence>
<name>A0A7M1B3R8_9BACT</name>
<dbReference type="Gene3D" id="1.20.1600.10">
    <property type="entry name" value="Outer membrane efflux proteins (OEP)"/>
    <property type="match status" value="1"/>
</dbReference>
<evidence type="ECO:0000313" key="11">
    <source>
        <dbReference type="Proteomes" id="UP000593719"/>
    </source>
</evidence>
<evidence type="ECO:0000256" key="9">
    <source>
        <dbReference type="SAM" id="SignalP"/>
    </source>
</evidence>
<dbReference type="SUPFAM" id="SSF56954">
    <property type="entry name" value="Outer membrane efflux proteins (OEP)"/>
    <property type="match status" value="1"/>
</dbReference>
<dbReference type="EMBL" id="CP041235">
    <property type="protein sequence ID" value="QOP43332.1"/>
    <property type="molecule type" value="Genomic_DNA"/>
</dbReference>
<dbReference type="GO" id="GO:0015288">
    <property type="term" value="F:porin activity"/>
    <property type="evidence" value="ECO:0007669"/>
    <property type="project" value="TreeGrafter"/>
</dbReference>
<evidence type="ECO:0000256" key="7">
    <source>
        <dbReference type="ARBA" id="ARBA00023237"/>
    </source>
</evidence>
<evidence type="ECO:0000256" key="8">
    <source>
        <dbReference type="SAM" id="Coils"/>
    </source>
</evidence>
<evidence type="ECO:0000256" key="3">
    <source>
        <dbReference type="ARBA" id="ARBA00022448"/>
    </source>
</evidence>
<dbReference type="PANTHER" id="PTHR30026">
    <property type="entry name" value="OUTER MEMBRANE PROTEIN TOLC"/>
    <property type="match status" value="1"/>
</dbReference>
<evidence type="ECO:0000256" key="5">
    <source>
        <dbReference type="ARBA" id="ARBA00022692"/>
    </source>
</evidence>
<keyword evidence="9" id="KW-0732">Signal</keyword>
<sequence length="411" mass="47518">MKASVLLTLLCLSCSFSLFGADDNADLEKFISSYKQLQFQYDYEKNEAESSKLRDSWIVPVQINYSYSKNNAFGVGQSNQNAAIRINQPIFQSGGIYYGIKFASASKYYTKYSIDVAKRKMIKDTIAVLMQIKQTEFKEQKQKLQIKNSEINLEQKKEEYFSGQLDSGFLDDAVIQKNTALSVLYDIQAAKEKLVSSFHALSDLDYTKVAIPRLELLQHDEFLQHNIVLQMNKAQTEKNRYNKNVTLAKYLPKVNLTAGYNWKLTTNQAFQVGSSIVSNSNELNYYDYGIAISIPLDINTFRDIESAKVDYLKAKIVLKDKQRELNSLYEQVMHNIENYNKKIALSNENIILYTKLLEDTKKLFKAGYKTKYDMQRLANSLQIQNIDTKIYELDKQLELLNLYEMYISNEK</sequence>
<dbReference type="Proteomes" id="UP000593719">
    <property type="component" value="Chromosome"/>
</dbReference>
<evidence type="ECO:0000256" key="2">
    <source>
        <dbReference type="ARBA" id="ARBA00007613"/>
    </source>
</evidence>
<dbReference type="Pfam" id="PF02321">
    <property type="entry name" value="OEP"/>
    <property type="match status" value="1"/>
</dbReference>
<dbReference type="RefSeq" id="WP_193151620.1">
    <property type="nucleotide sequence ID" value="NZ_CP041235.1"/>
</dbReference>
<comment type="subcellular location">
    <subcellularLocation>
        <location evidence="1">Cell outer membrane</location>
    </subcellularLocation>
</comment>
<keyword evidence="4" id="KW-1134">Transmembrane beta strand</keyword>
<evidence type="ECO:0000256" key="1">
    <source>
        <dbReference type="ARBA" id="ARBA00004442"/>
    </source>
</evidence>
<feature type="signal peptide" evidence="9">
    <location>
        <begin position="1"/>
        <end position="20"/>
    </location>
</feature>
<keyword evidence="7" id="KW-0998">Cell outer membrane</keyword>
<dbReference type="GO" id="GO:0009279">
    <property type="term" value="C:cell outer membrane"/>
    <property type="evidence" value="ECO:0007669"/>
    <property type="project" value="UniProtKB-SubCell"/>
</dbReference>
<keyword evidence="8" id="KW-0175">Coiled coil</keyword>
<dbReference type="AlphaFoldDB" id="A0A7M1B3R8"/>
<comment type="similarity">
    <text evidence="2">Belongs to the outer membrane factor (OMF) (TC 1.B.17) family.</text>
</comment>
<keyword evidence="3" id="KW-0813">Transport</keyword>
<proteinExistence type="inferred from homology"/>
<reference evidence="10 11" key="1">
    <citation type="submission" date="2019-06" db="EMBL/GenBank/DDBJ databases">
        <title>Sulfurimonas gotlandica sp. nov., a chemoautotrophic and psychrotolerant epsilonproteobacterium isolated from a pelagic redoxcline, and an emended description of the genus Sulfurimonas.</title>
        <authorList>
            <person name="Wang S."/>
            <person name="Jiang L."/>
            <person name="Shao Z."/>
        </authorList>
    </citation>
    <scope>NUCLEOTIDE SEQUENCE [LARGE SCALE GENOMIC DNA]</scope>
    <source>
        <strain evidence="10 11">S2-6</strain>
    </source>
</reference>
<protein>
    <submittedName>
        <fullName evidence="10">Transporter</fullName>
    </submittedName>
</protein>
<evidence type="ECO:0000313" key="10">
    <source>
        <dbReference type="EMBL" id="QOP43332.1"/>
    </source>
</evidence>
<feature type="coiled-coil region" evidence="8">
    <location>
        <begin position="322"/>
        <end position="349"/>
    </location>
</feature>